<keyword evidence="3" id="KW-1185">Reference proteome</keyword>
<name>A0A8S3QJJ4_MYTED</name>
<organism evidence="2 3">
    <name type="scientific">Mytilus edulis</name>
    <name type="common">Blue mussel</name>
    <dbReference type="NCBI Taxonomy" id="6550"/>
    <lineage>
        <taxon>Eukaryota</taxon>
        <taxon>Metazoa</taxon>
        <taxon>Spiralia</taxon>
        <taxon>Lophotrochozoa</taxon>
        <taxon>Mollusca</taxon>
        <taxon>Bivalvia</taxon>
        <taxon>Autobranchia</taxon>
        <taxon>Pteriomorphia</taxon>
        <taxon>Mytilida</taxon>
        <taxon>Mytiloidea</taxon>
        <taxon>Mytilidae</taxon>
        <taxon>Mytilinae</taxon>
        <taxon>Mytilus</taxon>
    </lineage>
</organism>
<evidence type="ECO:0000313" key="2">
    <source>
        <dbReference type="EMBL" id="CAG2195720.1"/>
    </source>
</evidence>
<dbReference type="EMBL" id="CAJPWZ010000531">
    <property type="protein sequence ID" value="CAG2195720.1"/>
    <property type="molecule type" value="Genomic_DNA"/>
</dbReference>
<evidence type="ECO:0000256" key="1">
    <source>
        <dbReference type="SAM" id="MobiDB-lite"/>
    </source>
</evidence>
<feature type="compositionally biased region" description="Basic and acidic residues" evidence="1">
    <location>
        <begin position="9"/>
        <end position="21"/>
    </location>
</feature>
<sequence>MSKLTLSKKSADKIPEKKEDTAGPSQAFKKNAFDDDVLDFSLKVTEIKPNVEVVNKREEDKTSDDFAGVISSAVKDLRKNMDTRLAAAKVREGMAYGLLNNDNIPPFCRITLSCRPDLKDRKIFNELQKKWDDKQDEIKQSMLKESIEFLDNKLNAINNKMKSIMADAMDIIGVASERAGHARTELNKRFLEMKDAQQKALLEFQTDIRSRKRFDNRKHDKRNHTRMHRRGALDKTTFDYLLKSNQQNYGPGHMHVLPKIHKLDPMVLNKIANNFDSIGIITPPGRPIISQIGTVTESIGRVVDSQLVSIVQSHSTYLKDTTDLILKLENLRPPSECLLCSFDISQMFTNCPIDEIMPAVINAFDNFDKSQFKIKSLPTDDLIYLLESILRNNVFEFNNILWKQQIGAAIGAIPSPQVCNILIILTFGHNSSNQ</sequence>
<feature type="region of interest" description="Disordered" evidence="1">
    <location>
        <begin position="1"/>
        <end position="28"/>
    </location>
</feature>
<dbReference type="OrthoDB" id="6180179at2759"/>
<evidence type="ECO:0000313" key="3">
    <source>
        <dbReference type="Proteomes" id="UP000683360"/>
    </source>
</evidence>
<gene>
    <name evidence="2" type="ORF">MEDL_10653</name>
</gene>
<reference evidence="2" key="1">
    <citation type="submission" date="2021-03" db="EMBL/GenBank/DDBJ databases">
        <authorList>
            <person name="Bekaert M."/>
        </authorList>
    </citation>
    <scope>NUCLEOTIDE SEQUENCE</scope>
</reference>
<evidence type="ECO:0008006" key="4">
    <source>
        <dbReference type="Google" id="ProtNLM"/>
    </source>
</evidence>
<dbReference type="AlphaFoldDB" id="A0A8S3QJJ4"/>
<proteinExistence type="predicted"/>
<dbReference type="PANTHER" id="PTHR21301">
    <property type="entry name" value="REVERSE TRANSCRIPTASE"/>
    <property type="match status" value="1"/>
</dbReference>
<accession>A0A8S3QJJ4</accession>
<comment type="caution">
    <text evidence="2">The sequence shown here is derived from an EMBL/GenBank/DDBJ whole genome shotgun (WGS) entry which is preliminary data.</text>
</comment>
<protein>
    <recommendedName>
        <fullName evidence="4">Reverse transcriptase domain-containing protein</fullName>
    </recommendedName>
</protein>
<dbReference type="PANTHER" id="PTHR21301:SF10">
    <property type="entry name" value="REVERSE TRANSCRIPTASE DOMAIN-CONTAINING PROTEIN"/>
    <property type="match status" value="1"/>
</dbReference>
<dbReference type="Proteomes" id="UP000683360">
    <property type="component" value="Unassembled WGS sequence"/>
</dbReference>